<gene>
    <name evidence="3" type="ORF">CK203_015799</name>
    <name evidence="2" type="ORF">CK203_092903</name>
</gene>
<organism evidence="2 4">
    <name type="scientific">Vitis vinifera</name>
    <name type="common">Grape</name>
    <dbReference type="NCBI Taxonomy" id="29760"/>
    <lineage>
        <taxon>Eukaryota</taxon>
        <taxon>Viridiplantae</taxon>
        <taxon>Streptophyta</taxon>
        <taxon>Embryophyta</taxon>
        <taxon>Tracheophyta</taxon>
        <taxon>Spermatophyta</taxon>
        <taxon>Magnoliopsida</taxon>
        <taxon>eudicotyledons</taxon>
        <taxon>Gunneridae</taxon>
        <taxon>Pentapetalae</taxon>
        <taxon>rosids</taxon>
        <taxon>Vitales</taxon>
        <taxon>Vitaceae</taxon>
        <taxon>Viteae</taxon>
        <taxon>Vitis</taxon>
    </lineage>
</organism>
<dbReference type="AlphaFoldDB" id="A0A438EJM0"/>
<name>A0A438EJM0_VITVI</name>
<dbReference type="EMBL" id="QGNW01001266">
    <property type="protein sequence ID" value="RVW47868.1"/>
    <property type="molecule type" value="Genomic_DNA"/>
</dbReference>
<evidence type="ECO:0000256" key="1">
    <source>
        <dbReference type="SAM" id="MobiDB-lite"/>
    </source>
</evidence>
<dbReference type="Proteomes" id="UP000288805">
    <property type="component" value="Unassembled WGS sequence"/>
</dbReference>
<protein>
    <submittedName>
        <fullName evidence="2">Uncharacterized protein</fullName>
    </submittedName>
</protein>
<evidence type="ECO:0000313" key="3">
    <source>
        <dbReference type="EMBL" id="RVX11608.1"/>
    </source>
</evidence>
<accession>A0A438EJM0</accession>
<dbReference type="EMBL" id="QGNW01000030">
    <property type="protein sequence ID" value="RVX11608.1"/>
    <property type="molecule type" value="Genomic_DNA"/>
</dbReference>
<comment type="caution">
    <text evidence="2">The sequence shown here is derived from an EMBL/GenBank/DDBJ whole genome shotgun (WGS) entry which is preliminary data.</text>
</comment>
<evidence type="ECO:0000313" key="2">
    <source>
        <dbReference type="EMBL" id="RVW47868.1"/>
    </source>
</evidence>
<sequence length="52" mass="5825">MGESTREGFESHSGTGGGRREERDRSTAGGSFHVGKLAERRRKEKGVRLKFF</sequence>
<evidence type="ECO:0000313" key="4">
    <source>
        <dbReference type="Proteomes" id="UP000288805"/>
    </source>
</evidence>
<feature type="compositionally biased region" description="Basic and acidic residues" evidence="1">
    <location>
        <begin position="1"/>
        <end position="10"/>
    </location>
</feature>
<reference evidence="2 4" key="1">
    <citation type="journal article" date="2018" name="PLoS Genet.">
        <title>Population sequencing reveals clonal diversity and ancestral inbreeding in the grapevine cultivar Chardonnay.</title>
        <authorList>
            <person name="Roach M.J."/>
            <person name="Johnson D.L."/>
            <person name="Bohlmann J."/>
            <person name="van Vuuren H.J."/>
            <person name="Jones S.J."/>
            <person name="Pretorius I.S."/>
            <person name="Schmidt S.A."/>
            <person name="Borneman A.R."/>
        </authorList>
    </citation>
    <scope>NUCLEOTIDE SEQUENCE [LARGE SCALE GENOMIC DNA]</scope>
    <source>
        <strain evidence="4">cv. Chardonnay</strain>
        <strain evidence="2">I10V1</strain>
        <tissue evidence="2">Leaf</tissue>
    </source>
</reference>
<feature type="region of interest" description="Disordered" evidence="1">
    <location>
        <begin position="1"/>
        <end position="52"/>
    </location>
</feature>
<proteinExistence type="predicted"/>